<dbReference type="InterPro" id="IPR006600">
    <property type="entry name" value="HTH_CenpB_DNA-bd_dom"/>
</dbReference>
<dbReference type="InterPro" id="IPR009057">
    <property type="entry name" value="Homeodomain-like_sf"/>
</dbReference>
<reference evidence="3 4" key="1">
    <citation type="submission" date="2021-02" db="EMBL/GenBank/DDBJ databases">
        <title>Safari Cat Assemblies.</title>
        <authorList>
            <person name="Bredemeyer K.R."/>
            <person name="Murphy W.J."/>
        </authorList>
    </citation>
    <scope>NUCLEOTIDE SEQUENCE [LARGE SCALE GENOMIC DNA]</scope>
</reference>
<evidence type="ECO:0000313" key="3">
    <source>
        <dbReference type="Ensembl" id="ENSFCTP00005010280.1"/>
    </source>
</evidence>
<evidence type="ECO:0000313" key="4">
    <source>
        <dbReference type="Proteomes" id="UP000823872"/>
    </source>
</evidence>
<sequence length="137" mass="15692">MTLQEKVEMLDMYHRLRSPSEVGHHFRINEFAVRTIVKKIKKGIHEAIAAGTPARAKTSHFLQNAFLSCIENIAFMWVQDCYKKGIPIDSNRIQEKVKSSYGNLKQKEGEGSKAGEFSASKEWFNFRSRGLALKMSR</sequence>
<dbReference type="SMART" id="SM00674">
    <property type="entry name" value="CENPB"/>
    <property type="match status" value="1"/>
</dbReference>
<proteinExistence type="predicted"/>
<reference evidence="3" key="3">
    <citation type="submission" date="2025-09" db="UniProtKB">
        <authorList>
            <consortium name="Ensembl"/>
        </authorList>
    </citation>
    <scope>IDENTIFICATION</scope>
    <source>
        <strain evidence="3">breed Abyssinian</strain>
    </source>
</reference>
<keyword evidence="1" id="KW-0238">DNA-binding</keyword>
<accession>A0ABI7WLD8</accession>
<protein>
    <recommendedName>
        <fullName evidence="2">HTH CENPB-type domain-containing protein</fullName>
    </recommendedName>
</protein>
<dbReference type="Pfam" id="PF03221">
    <property type="entry name" value="HTH_Tnp_Tc5"/>
    <property type="match status" value="1"/>
</dbReference>
<dbReference type="GeneTree" id="ENSGT01140000286723"/>
<dbReference type="Gene3D" id="1.10.10.60">
    <property type="entry name" value="Homeodomain-like"/>
    <property type="match status" value="1"/>
</dbReference>
<dbReference type="Proteomes" id="UP000823872">
    <property type="component" value="Chromosome B3"/>
</dbReference>
<feature type="domain" description="HTH CENPB-type" evidence="2">
    <location>
        <begin position="64"/>
        <end position="136"/>
    </location>
</feature>
<organism evidence="3 4">
    <name type="scientific">Felis catus</name>
    <name type="common">Cat</name>
    <name type="synonym">Felis silvestris catus</name>
    <dbReference type="NCBI Taxonomy" id="9685"/>
    <lineage>
        <taxon>Eukaryota</taxon>
        <taxon>Metazoa</taxon>
        <taxon>Chordata</taxon>
        <taxon>Craniata</taxon>
        <taxon>Vertebrata</taxon>
        <taxon>Euteleostomi</taxon>
        <taxon>Mammalia</taxon>
        <taxon>Eutheria</taxon>
        <taxon>Laurasiatheria</taxon>
        <taxon>Carnivora</taxon>
        <taxon>Feliformia</taxon>
        <taxon>Felidae</taxon>
        <taxon>Felinae</taxon>
        <taxon>Felis</taxon>
    </lineage>
</organism>
<name>A0ABI7WLD8_FELCA</name>
<evidence type="ECO:0000259" key="2">
    <source>
        <dbReference type="SMART" id="SM00674"/>
    </source>
</evidence>
<dbReference type="Ensembl" id="ENSFCTT00005015212.1">
    <property type="protein sequence ID" value="ENSFCTP00005010280.1"/>
    <property type="gene ID" value="ENSFCTG00005005477.1"/>
</dbReference>
<reference evidence="3" key="2">
    <citation type="submission" date="2025-08" db="UniProtKB">
        <authorList>
            <consortium name="Ensembl"/>
        </authorList>
    </citation>
    <scope>IDENTIFICATION</scope>
    <source>
        <strain evidence="3">breed Abyssinian</strain>
    </source>
</reference>
<dbReference type="SUPFAM" id="SSF46689">
    <property type="entry name" value="Homeodomain-like"/>
    <property type="match status" value="1"/>
</dbReference>
<keyword evidence="4" id="KW-1185">Reference proteome</keyword>
<evidence type="ECO:0000256" key="1">
    <source>
        <dbReference type="ARBA" id="ARBA00023125"/>
    </source>
</evidence>